<reference evidence="5" key="1">
    <citation type="submission" date="2017-09" db="EMBL/GenBank/DDBJ databases">
        <title>Depth-based differentiation of microbial function through sediment-hosted aquifers and enrichment of novel symbionts in the deep terrestrial subsurface.</title>
        <authorList>
            <person name="Probst A.J."/>
            <person name="Ladd B."/>
            <person name="Jarett J.K."/>
            <person name="Geller-Mcgrath D.E."/>
            <person name="Sieber C.M.K."/>
            <person name="Emerson J.B."/>
            <person name="Anantharaman K."/>
            <person name="Thomas B.C."/>
            <person name="Malmstrom R."/>
            <person name="Stieglmeier M."/>
            <person name="Klingl A."/>
            <person name="Woyke T."/>
            <person name="Ryan C.M."/>
            <person name="Banfield J.F."/>
        </authorList>
    </citation>
    <scope>NUCLEOTIDE SEQUENCE [LARGE SCALE GENOMIC DNA]</scope>
</reference>
<name>A0A2H0UR02_9BACT</name>
<dbReference type="InterPro" id="IPR032466">
    <property type="entry name" value="Metal_Hydrolase"/>
</dbReference>
<feature type="binding site" evidence="3">
    <location>
        <position position="173"/>
    </location>
    <ligand>
        <name>a divalent metal cation</name>
        <dbReference type="ChEBI" id="CHEBI:60240"/>
        <label>2</label>
    </ligand>
</feature>
<dbReference type="InterPro" id="IPR001130">
    <property type="entry name" value="TatD-like"/>
</dbReference>
<evidence type="ECO:0000256" key="3">
    <source>
        <dbReference type="PIRSR" id="PIRSR005902-1"/>
    </source>
</evidence>
<dbReference type="PANTHER" id="PTHR46124:SF2">
    <property type="entry name" value="D-AMINOACYL-TRNA DEACYLASE"/>
    <property type="match status" value="1"/>
</dbReference>
<feature type="binding site" evidence="3">
    <location>
        <position position="8"/>
    </location>
    <ligand>
        <name>a divalent metal cation</name>
        <dbReference type="ChEBI" id="CHEBI:60240"/>
        <label>1</label>
    </ligand>
</feature>
<evidence type="ECO:0000313" key="5">
    <source>
        <dbReference type="Proteomes" id="UP000229615"/>
    </source>
</evidence>
<dbReference type="PIRSF" id="PIRSF005902">
    <property type="entry name" value="DNase_TatD"/>
    <property type="match status" value="1"/>
</dbReference>
<dbReference type="PANTHER" id="PTHR46124">
    <property type="entry name" value="D-AMINOACYL-TRNA DEACYLASE"/>
    <property type="match status" value="1"/>
</dbReference>
<dbReference type="GO" id="GO:0016788">
    <property type="term" value="F:hydrolase activity, acting on ester bonds"/>
    <property type="evidence" value="ECO:0007669"/>
    <property type="project" value="InterPro"/>
</dbReference>
<dbReference type="GO" id="GO:0004536">
    <property type="term" value="F:DNA nuclease activity"/>
    <property type="evidence" value="ECO:0007669"/>
    <property type="project" value="InterPro"/>
</dbReference>
<evidence type="ECO:0000256" key="2">
    <source>
        <dbReference type="ARBA" id="ARBA00022801"/>
    </source>
</evidence>
<dbReference type="NCBIfam" id="TIGR00010">
    <property type="entry name" value="YchF/TatD family DNA exonuclease"/>
    <property type="match status" value="1"/>
</dbReference>
<protein>
    <submittedName>
        <fullName evidence="4">Hydrolase TatD</fullName>
    </submittedName>
</protein>
<dbReference type="PROSITE" id="PS01091">
    <property type="entry name" value="TATD_3"/>
    <property type="match status" value="1"/>
</dbReference>
<dbReference type="SUPFAM" id="SSF51556">
    <property type="entry name" value="Metallo-dependent hydrolases"/>
    <property type="match status" value="1"/>
</dbReference>
<dbReference type="Proteomes" id="UP000229615">
    <property type="component" value="Unassembled WGS sequence"/>
</dbReference>
<dbReference type="InterPro" id="IPR018228">
    <property type="entry name" value="DNase_TatD-rel_CS"/>
</dbReference>
<dbReference type="InterPro" id="IPR015991">
    <property type="entry name" value="TatD/YcfH-like"/>
</dbReference>
<evidence type="ECO:0000313" key="4">
    <source>
        <dbReference type="EMBL" id="PIR88811.1"/>
    </source>
</evidence>
<feature type="binding site" evidence="3">
    <location>
        <position position="105"/>
    </location>
    <ligand>
        <name>a divalent metal cation</name>
        <dbReference type="ChEBI" id="CHEBI:60240"/>
        <label>1</label>
    </ligand>
</feature>
<organism evidence="4 5">
    <name type="scientific">Candidatus Harrisonbacteria bacterium CG10_big_fil_rev_8_21_14_0_10_44_23</name>
    <dbReference type="NCBI Taxonomy" id="1974585"/>
    <lineage>
        <taxon>Bacteria</taxon>
        <taxon>Candidatus Harrisoniibacteriota</taxon>
    </lineage>
</organism>
<dbReference type="AlphaFoldDB" id="A0A2H0UR02"/>
<gene>
    <name evidence="4" type="ORF">COU09_00030</name>
</gene>
<comment type="caution">
    <text evidence="4">The sequence shown here is derived from an EMBL/GenBank/DDBJ whole genome shotgun (WGS) entry which is preliminary data.</text>
</comment>
<proteinExistence type="predicted"/>
<keyword evidence="2 4" id="KW-0378">Hydrolase</keyword>
<accession>A0A2H0UR02</accession>
<keyword evidence="1 3" id="KW-0479">Metal-binding</keyword>
<dbReference type="EMBL" id="PFBB01000002">
    <property type="protein sequence ID" value="PIR88811.1"/>
    <property type="molecule type" value="Genomic_DNA"/>
</dbReference>
<feature type="binding site" evidence="3">
    <location>
        <position position="6"/>
    </location>
    <ligand>
        <name>a divalent metal cation</name>
        <dbReference type="ChEBI" id="CHEBI:60240"/>
        <label>1</label>
    </ligand>
</feature>
<feature type="binding site" evidence="3">
    <location>
        <position position="221"/>
    </location>
    <ligand>
        <name>a divalent metal cation</name>
        <dbReference type="ChEBI" id="CHEBI:60240"/>
        <label>1</label>
    </ligand>
</feature>
<evidence type="ECO:0000256" key="1">
    <source>
        <dbReference type="ARBA" id="ARBA00022723"/>
    </source>
</evidence>
<sequence length="274" mass="30882">MLFDVHTHVHFPAYGDERSAVIDRARALGINMITVGTSVETSKEAIDIAKRYPDMIWATVGFHPNHAVENWHKDEGESSADAPEKFDQQAILELARDEKVVAIGECGLDYYRNNDPETKLRQRQVFEKQVEIAKEINKPLMIHCRPTSGSDDAYEDLLKILAEMNIDIPVVLHFYAGGVEVTQKFIDAGYNFTFGGVITFASDYDESIKLIPLDRIMLETDAPYVAPASNRGKRNESSYIGEVAEKLASIKAISYNEVEKMTTENVKNVFKIEF</sequence>
<dbReference type="CDD" id="cd01310">
    <property type="entry name" value="TatD_DNAse"/>
    <property type="match status" value="1"/>
</dbReference>
<feature type="binding site" evidence="3">
    <location>
        <position position="143"/>
    </location>
    <ligand>
        <name>a divalent metal cation</name>
        <dbReference type="ChEBI" id="CHEBI:60240"/>
        <label>2</label>
    </ligand>
</feature>
<dbReference type="Pfam" id="PF01026">
    <property type="entry name" value="TatD_DNase"/>
    <property type="match status" value="1"/>
</dbReference>
<dbReference type="GO" id="GO:0046872">
    <property type="term" value="F:metal ion binding"/>
    <property type="evidence" value="ECO:0007669"/>
    <property type="project" value="UniProtKB-KW"/>
</dbReference>
<dbReference type="FunFam" id="3.20.20.140:FF:000005">
    <property type="entry name" value="TatD family hydrolase"/>
    <property type="match status" value="1"/>
</dbReference>
<dbReference type="Gene3D" id="3.20.20.140">
    <property type="entry name" value="Metal-dependent hydrolases"/>
    <property type="match status" value="1"/>
</dbReference>